<dbReference type="EMBL" id="JBHSHC010000115">
    <property type="protein sequence ID" value="MFC4769045.1"/>
    <property type="molecule type" value="Genomic_DNA"/>
</dbReference>
<dbReference type="RefSeq" id="WP_380027111.1">
    <property type="nucleotide sequence ID" value="NZ_JBHSHC010000115.1"/>
</dbReference>
<dbReference type="PANTHER" id="PTHR12993:SF29">
    <property type="entry name" value="BLR3841 PROTEIN"/>
    <property type="match status" value="1"/>
</dbReference>
<dbReference type="InterPro" id="IPR024078">
    <property type="entry name" value="LmbE-like_dom_sf"/>
</dbReference>
<dbReference type="GO" id="GO:0016787">
    <property type="term" value="F:hydrolase activity"/>
    <property type="evidence" value="ECO:0007669"/>
    <property type="project" value="UniProtKB-KW"/>
</dbReference>
<accession>A0ABV9Q4C0</accession>
<dbReference type="PANTHER" id="PTHR12993">
    <property type="entry name" value="N-ACETYLGLUCOSAMINYL-PHOSPHATIDYLINOSITOL DE-N-ACETYLASE-RELATED"/>
    <property type="match status" value="1"/>
</dbReference>
<dbReference type="Gene3D" id="3.40.50.10320">
    <property type="entry name" value="LmbE-like"/>
    <property type="match status" value="1"/>
</dbReference>
<dbReference type="SUPFAM" id="SSF102588">
    <property type="entry name" value="LmbE-like"/>
    <property type="match status" value="1"/>
</dbReference>
<dbReference type="InterPro" id="IPR003737">
    <property type="entry name" value="GlcNAc_PI_deacetylase-related"/>
</dbReference>
<sequence length="385" mass="44084">MSDELNMELLGDRILIVTPHPDDETIATGGLIQRALQRKKQVRLLVATNGDGFRKAACQMSGNRSPKPQHYKLLGEKRQAELLRAVSILGLSENHVRFLGFPNGGLAHLWNEHWDTTKKYSGRTGCTECPYSLAYASHAPYSGQQLARLIESVLTQYEPTDVIFPAREDRHDDHWATQAFTQYAIAKCKIQSHQWSYLVHYPDWPNPYAYRPNHSLSLPSDYDFTSQCPWFTFTLTPTEVTAKLRALYEHKSQIEVMKEYLESFVRKNELYQSVHPELFRQSATLRGSKHEINLTYQSGIWNLTVMPYPPSDPALKFVVFLRSLSTDSEQQYVSYGMAHRIPNQILRGAHHFFLSSEVRKKGKPIDRTSWGLYCLSADDSGSVDL</sequence>
<name>A0ABV9Q4C0_9BACL</name>
<evidence type="ECO:0000313" key="1">
    <source>
        <dbReference type="EMBL" id="MFC4769045.1"/>
    </source>
</evidence>
<protein>
    <submittedName>
        <fullName evidence="1">PIG-L deacetylase family protein</fullName>
        <ecNumber evidence="1">3.5.1.-</ecNumber>
    </submittedName>
</protein>
<keyword evidence="1" id="KW-0378">Hydrolase</keyword>
<dbReference type="Proteomes" id="UP001596002">
    <property type="component" value="Unassembled WGS sequence"/>
</dbReference>
<reference evidence="2" key="1">
    <citation type="journal article" date="2019" name="Int. J. Syst. Evol. Microbiol.">
        <title>The Global Catalogue of Microorganisms (GCM) 10K type strain sequencing project: providing services to taxonomists for standard genome sequencing and annotation.</title>
        <authorList>
            <consortium name="The Broad Institute Genomics Platform"/>
            <consortium name="The Broad Institute Genome Sequencing Center for Infectious Disease"/>
            <person name="Wu L."/>
            <person name="Ma J."/>
        </authorList>
    </citation>
    <scope>NUCLEOTIDE SEQUENCE [LARGE SCALE GENOMIC DNA]</scope>
    <source>
        <strain evidence="2">WYCCWR 12678</strain>
    </source>
</reference>
<comment type="caution">
    <text evidence="1">The sequence shown here is derived from an EMBL/GenBank/DDBJ whole genome shotgun (WGS) entry which is preliminary data.</text>
</comment>
<gene>
    <name evidence="1" type="ORF">ACFO8Q_17045</name>
</gene>
<organism evidence="1 2">
    <name type="scientific">Effusibacillus consociatus</name>
    <dbReference type="NCBI Taxonomy" id="1117041"/>
    <lineage>
        <taxon>Bacteria</taxon>
        <taxon>Bacillati</taxon>
        <taxon>Bacillota</taxon>
        <taxon>Bacilli</taxon>
        <taxon>Bacillales</taxon>
        <taxon>Alicyclobacillaceae</taxon>
        <taxon>Effusibacillus</taxon>
    </lineage>
</organism>
<keyword evidence="2" id="KW-1185">Reference proteome</keyword>
<dbReference type="Pfam" id="PF02585">
    <property type="entry name" value="PIG-L"/>
    <property type="match status" value="1"/>
</dbReference>
<dbReference type="EC" id="3.5.1.-" evidence="1"/>
<proteinExistence type="predicted"/>
<evidence type="ECO:0000313" key="2">
    <source>
        <dbReference type="Proteomes" id="UP001596002"/>
    </source>
</evidence>